<evidence type="ECO:0000313" key="1">
    <source>
        <dbReference type="EMBL" id="KAI4351277.1"/>
    </source>
</evidence>
<reference evidence="1 2" key="1">
    <citation type="journal article" date="2022" name="DNA Res.">
        <title>Chromosomal-level genome assembly of the orchid tree Bauhinia variegata (Leguminosae; Cercidoideae) supports the allotetraploid origin hypothesis of Bauhinia.</title>
        <authorList>
            <person name="Zhong Y."/>
            <person name="Chen Y."/>
            <person name="Zheng D."/>
            <person name="Pang J."/>
            <person name="Liu Y."/>
            <person name="Luo S."/>
            <person name="Meng S."/>
            <person name="Qian L."/>
            <person name="Wei D."/>
            <person name="Dai S."/>
            <person name="Zhou R."/>
        </authorList>
    </citation>
    <scope>NUCLEOTIDE SEQUENCE [LARGE SCALE GENOMIC DNA]</scope>
    <source>
        <strain evidence="1">BV-YZ2020</strain>
    </source>
</reference>
<evidence type="ECO:0000313" key="2">
    <source>
        <dbReference type="Proteomes" id="UP000828941"/>
    </source>
</evidence>
<dbReference type="EMBL" id="CM039428">
    <property type="protein sequence ID" value="KAI4351277.1"/>
    <property type="molecule type" value="Genomic_DNA"/>
</dbReference>
<protein>
    <submittedName>
        <fullName evidence="1">Uncharacterized protein</fullName>
    </submittedName>
</protein>
<comment type="caution">
    <text evidence="1">The sequence shown here is derived from an EMBL/GenBank/DDBJ whole genome shotgun (WGS) entry which is preliminary data.</text>
</comment>
<gene>
    <name evidence="1" type="ORF">L6164_005653</name>
</gene>
<dbReference type="Proteomes" id="UP000828941">
    <property type="component" value="Chromosome 3"/>
</dbReference>
<keyword evidence="2" id="KW-1185">Reference proteome</keyword>
<organism evidence="1 2">
    <name type="scientific">Bauhinia variegata</name>
    <name type="common">Purple orchid tree</name>
    <name type="synonym">Phanera variegata</name>
    <dbReference type="NCBI Taxonomy" id="167791"/>
    <lineage>
        <taxon>Eukaryota</taxon>
        <taxon>Viridiplantae</taxon>
        <taxon>Streptophyta</taxon>
        <taxon>Embryophyta</taxon>
        <taxon>Tracheophyta</taxon>
        <taxon>Spermatophyta</taxon>
        <taxon>Magnoliopsida</taxon>
        <taxon>eudicotyledons</taxon>
        <taxon>Gunneridae</taxon>
        <taxon>Pentapetalae</taxon>
        <taxon>rosids</taxon>
        <taxon>fabids</taxon>
        <taxon>Fabales</taxon>
        <taxon>Fabaceae</taxon>
        <taxon>Cercidoideae</taxon>
        <taxon>Cercideae</taxon>
        <taxon>Bauhiniinae</taxon>
        <taxon>Bauhinia</taxon>
    </lineage>
</organism>
<name>A0ACB9PRT8_BAUVA</name>
<accession>A0ACB9PRT8</accession>
<proteinExistence type="predicted"/>
<sequence>METVANDLCNKDKILKQLKYNLSKVQQVMSNYANKNRREVIFKLSPKYFGPFQVIEQIGKVAYKLNLPDQSRIHLVFHVSQLKAAIGNIPAAPEIPARLTTDLPTVEPEEIIKHRIIDRNSVLVSQVLVKWKGLPIFEATWEDEGIIQGQFPDVSLEDKAVHPLVVLIGMRFQGSHRATQTPTGLREKGTSERW</sequence>